<dbReference type="Gene3D" id="3.40.50.10540">
    <property type="entry name" value="Crotonobetainyl-coa:carnitine coa-transferase, domain 1"/>
    <property type="match status" value="1"/>
</dbReference>
<dbReference type="Proteomes" id="UP000544090">
    <property type="component" value="Unassembled WGS sequence"/>
</dbReference>
<dbReference type="InterPro" id="IPR003673">
    <property type="entry name" value="CoA-Trfase_fam_III"/>
</dbReference>
<name>A0A7X6K5K8_9MICC</name>
<protein>
    <submittedName>
        <fullName evidence="2">CoA transferase</fullName>
    </submittedName>
</protein>
<dbReference type="Gene3D" id="3.30.1540.10">
    <property type="entry name" value="formyl-coa transferase, domain 3"/>
    <property type="match status" value="1"/>
</dbReference>
<evidence type="ECO:0000313" key="2">
    <source>
        <dbReference type="EMBL" id="NKX55870.1"/>
    </source>
</evidence>
<dbReference type="GO" id="GO:0008410">
    <property type="term" value="F:CoA-transferase activity"/>
    <property type="evidence" value="ECO:0007669"/>
    <property type="project" value="TreeGrafter"/>
</dbReference>
<dbReference type="SUPFAM" id="SSF89796">
    <property type="entry name" value="CoA-transferase family III (CaiB/BaiF)"/>
    <property type="match status" value="1"/>
</dbReference>
<dbReference type="PANTHER" id="PTHR48207:SF3">
    <property type="entry name" value="SUCCINATE--HYDROXYMETHYLGLUTARATE COA-TRANSFERASE"/>
    <property type="match status" value="1"/>
</dbReference>
<gene>
    <name evidence="2" type="ORF">HGG74_15245</name>
</gene>
<dbReference type="InterPro" id="IPR023606">
    <property type="entry name" value="CoA-Trfase_III_dom_1_sf"/>
</dbReference>
<dbReference type="PANTHER" id="PTHR48207">
    <property type="entry name" value="SUCCINATE--HYDROXYMETHYLGLUTARATE COA-TRANSFERASE"/>
    <property type="match status" value="1"/>
</dbReference>
<evidence type="ECO:0000256" key="1">
    <source>
        <dbReference type="ARBA" id="ARBA00022679"/>
    </source>
</evidence>
<keyword evidence="3" id="KW-1185">Reference proteome</keyword>
<dbReference type="EMBL" id="JAAZSQ010000017">
    <property type="protein sequence ID" value="NKX55870.1"/>
    <property type="molecule type" value="Genomic_DNA"/>
</dbReference>
<reference evidence="2 3" key="1">
    <citation type="submission" date="2020-04" db="EMBL/GenBank/DDBJ databases">
        <title>Arthrobacter sp. nov.</title>
        <authorList>
            <person name="Liu S."/>
        </authorList>
    </citation>
    <scope>NUCLEOTIDE SEQUENCE [LARGE SCALE GENOMIC DNA]</scope>
    <source>
        <strain evidence="2 3">E918</strain>
    </source>
</reference>
<comment type="caution">
    <text evidence="2">The sequence shown here is derived from an EMBL/GenBank/DDBJ whole genome shotgun (WGS) entry which is preliminary data.</text>
</comment>
<evidence type="ECO:0000313" key="3">
    <source>
        <dbReference type="Proteomes" id="UP000544090"/>
    </source>
</evidence>
<dbReference type="AlphaFoldDB" id="A0A7X6K5K8"/>
<accession>A0A7X6K5K8</accession>
<dbReference type="Pfam" id="PF02515">
    <property type="entry name" value="CoA_transf_3"/>
    <property type="match status" value="1"/>
</dbReference>
<dbReference type="InterPro" id="IPR044855">
    <property type="entry name" value="CoA-Trfase_III_dom3_sf"/>
</dbReference>
<dbReference type="InterPro" id="IPR050483">
    <property type="entry name" value="CoA-transferase_III_domain"/>
</dbReference>
<dbReference type="RefSeq" id="WP_168487700.1">
    <property type="nucleotide sequence ID" value="NZ_JAAZSQ010000017.1"/>
</dbReference>
<proteinExistence type="predicted"/>
<sequence length="409" mass="43445">MGTAASAPLAGITVVDLTRALAGPYATALLADMGATVIKVESIKGGDSSRSWPPFEDEHSLYFDSTNRNKSSVAIDFYTDEGKALLRRLVLGADVLVENFRPGVLAGMGLDPDELRAERPELIIASVSGFGSTGPLSQAAGLDQVAQGMSGLMSVTGTDAGHMYRFGVPIVDMSAGMFAAFGIAAALVERQRTGAGIEVSTSLLEAGLALSAFQGQRYLSTGEVPVPQGNDHPVLSPYGVFKTADILVIIAVGSDKQWRQLCGLLGAPELADEPEYLSGRDRAANREALQLRIEQLLAGRPGLEWIEDFRAAGIPAGPIYNYRQVFEDAQVRELDMVQRVRRSDGSELPLLRGPLSVNGAATPIRKAPPALGEDTRRILAELRLSEEQIAGLIEAGVVREAPVPEAVRA</sequence>
<keyword evidence="1 2" id="KW-0808">Transferase</keyword>
<organism evidence="2 3">
    <name type="scientific">Arthrobacter mobilis</name>
    <dbReference type="NCBI Taxonomy" id="2724944"/>
    <lineage>
        <taxon>Bacteria</taxon>
        <taxon>Bacillati</taxon>
        <taxon>Actinomycetota</taxon>
        <taxon>Actinomycetes</taxon>
        <taxon>Micrococcales</taxon>
        <taxon>Micrococcaceae</taxon>
        <taxon>Arthrobacter</taxon>
    </lineage>
</organism>